<dbReference type="InterPro" id="IPR008638">
    <property type="entry name" value="FhaB/CdiA-like_TPS"/>
</dbReference>
<dbReference type="EMBL" id="JAHHHW010000071">
    <property type="protein sequence ID" value="MBW4431567.1"/>
    <property type="molecule type" value="Genomic_DNA"/>
</dbReference>
<evidence type="ECO:0000313" key="3">
    <source>
        <dbReference type="EMBL" id="MBW4431567.1"/>
    </source>
</evidence>
<dbReference type="SUPFAM" id="SSF51126">
    <property type="entry name" value="Pectin lyase-like"/>
    <property type="match status" value="3"/>
</dbReference>
<dbReference type="InterPro" id="IPR011050">
    <property type="entry name" value="Pectin_lyase_fold/virulence"/>
</dbReference>
<keyword evidence="1" id="KW-0472">Membrane</keyword>
<keyword evidence="1" id="KW-1133">Transmembrane helix</keyword>
<feature type="transmembrane region" description="Helical" evidence="1">
    <location>
        <begin position="51"/>
        <end position="69"/>
    </location>
</feature>
<protein>
    <submittedName>
        <fullName evidence="3">S-layer family protein</fullName>
    </submittedName>
</protein>
<organism evidence="3 4">
    <name type="scientific">Pelatocladus maniniholoensis HA4357-MV3</name>
    <dbReference type="NCBI Taxonomy" id="1117104"/>
    <lineage>
        <taxon>Bacteria</taxon>
        <taxon>Bacillati</taxon>
        <taxon>Cyanobacteriota</taxon>
        <taxon>Cyanophyceae</taxon>
        <taxon>Nostocales</taxon>
        <taxon>Nostocaceae</taxon>
        <taxon>Pelatocladus</taxon>
    </lineage>
</organism>
<feature type="domain" description="Filamentous haemagglutinin FhaB/tRNA nuclease CdiA-like TPS" evidence="2">
    <location>
        <begin position="82"/>
        <end position="194"/>
    </location>
</feature>
<dbReference type="AlphaFoldDB" id="A0A9E3H694"/>
<gene>
    <name evidence="3" type="ORF">KME28_07520</name>
</gene>
<name>A0A9E3H694_9NOST</name>
<evidence type="ECO:0000259" key="2">
    <source>
        <dbReference type="SMART" id="SM00912"/>
    </source>
</evidence>
<accession>A0A9E3H694</accession>
<keyword evidence="1" id="KW-0812">Transmembrane</keyword>
<reference evidence="3" key="1">
    <citation type="submission" date="2021-05" db="EMBL/GenBank/DDBJ databases">
        <authorList>
            <person name="Pietrasiak N."/>
            <person name="Ward R."/>
            <person name="Stajich J.E."/>
            <person name="Kurbessoian T."/>
        </authorList>
    </citation>
    <scope>NUCLEOTIDE SEQUENCE</scope>
    <source>
        <strain evidence="3">HA4357-MV3</strain>
    </source>
</reference>
<dbReference type="InterPro" id="IPR012334">
    <property type="entry name" value="Pectin_lyas_fold"/>
</dbReference>
<reference evidence="3" key="2">
    <citation type="journal article" date="2022" name="Microbiol. Resour. Announc.">
        <title>Metagenome Sequencing to Explore Phylogenomics of Terrestrial Cyanobacteria.</title>
        <authorList>
            <person name="Ward R.D."/>
            <person name="Stajich J.E."/>
            <person name="Johansen J.R."/>
            <person name="Huntemann M."/>
            <person name="Clum A."/>
            <person name="Foster B."/>
            <person name="Foster B."/>
            <person name="Roux S."/>
            <person name="Palaniappan K."/>
            <person name="Varghese N."/>
            <person name="Mukherjee S."/>
            <person name="Reddy T.B.K."/>
            <person name="Daum C."/>
            <person name="Copeland A."/>
            <person name="Chen I.A."/>
            <person name="Ivanova N.N."/>
            <person name="Kyrpides N.C."/>
            <person name="Shapiro N."/>
            <person name="Eloe-Fadrosh E.A."/>
            <person name="Pietrasiak N."/>
        </authorList>
    </citation>
    <scope>NUCLEOTIDE SEQUENCE</scope>
    <source>
        <strain evidence="3">HA4357-MV3</strain>
    </source>
</reference>
<dbReference type="NCBIfam" id="TIGR01901">
    <property type="entry name" value="adhes_NPXG"/>
    <property type="match status" value="1"/>
</dbReference>
<evidence type="ECO:0000313" key="4">
    <source>
        <dbReference type="Proteomes" id="UP000813215"/>
    </source>
</evidence>
<proteinExistence type="predicted"/>
<dbReference type="PROSITE" id="PS51257">
    <property type="entry name" value="PROKAR_LIPOPROTEIN"/>
    <property type="match status" value="1"/>
</dbReference>
<dbReference type="Gene3D" id="2.160.20.10">
    <property type="entry name" value="Single-stranded right-handed beta-helix, Pectin lyase-like"/>
    <property type="match status" value="2"/>
</dbReference>
<dbReference type="Pfam" id="PF05860">
    <property type="entry name" value="TPS"/>
    <property type="match status" value="1"/>
</dbReference>
<evidence type="ECO:0000256" key="1">
    <source>
        <dbReference type="SAM" id="Phobius"/>
    </source>
</evidence>
<dbReference type="SMART" id="SM00912">
    <property type="entry name" value="Haemagg_act"/>
    <property type="match status" value="1"/>
</dbReference>
<dbReference type="Proteomes" id="UP000813215">
    <property type="component" value="Unassembled WGS sequence"/>
</dbReference>
<sequence length="985" mass="102795">MLRTKHGLFGNYITLQSCKNYRHKPLLLLSTEQEKINPAFNQAGDIKRSQLLFAIALFLPNFMILMFVGKAVAQITPDGSLGAESSVVNPDVIDGIGSDRIDGGAIRGANLFHSFQDFNIDAGRGAYFSNPAGIANILTRVTGGNPSNIQGKLGVLGNANLFLLNPKGIFFGQNASLDVGGSFFATTANSLLFEGGLEFSATDLQTSPQLSINIPIGLRFRDNPGKIQVQGNGQGLRKNNSLIDTTDALRVESDKTLALVGGDLSLEGATLKTAGGRLELGSVAGEGQVSLTPINKGFSLGYDAVKNFGNIQLSQQTAVDASGEGGGDIQIRGKRFTLSNGSQIEASTLRSKSGGNLEVNASESVELSGYHISSDGLFFASGLFSQVYSGATANAGNINITTGSLSINNKARLDSGTFGRGNGGSVNINANDTVFLDGKDSLISTNVFFGAVGNSGGININTGSLFVTNGAQIQSGVEGRGNSGAVKIVARDIVSFDGRSEGRFPSNILTTVLDRGRGNSGGIDITTGSLFITNGAELDSNTRGRGNAGNISVNAQDKVYLSKSFINSRVSEGRGVGNGGDIKITTGSLVLKDGSALLADSENQGNAGNIIIEARDSVILEGERPIASGRKFPSRISTTVGSKAVGEGGDISISTRLLSLKDQAFINSSTYGRGNAGNIDITTGSFSLVNDSALSSNTFGQGDAGNIKVNANSFLLDGAQLSTRSDVENRQAGNIEVTTTKDIQLDNGALITAETKGGQGNISLRSRDLFLRRNSNITTNATGTATGGNINIKTGNLVALENSDISANAEESFGGRVIIKADSIFGTEFRVQRTPESDITASSELGSDFSGTVQIDTADVDPSQGLVELPDNIADPSDRIAENPCQKGIGSEFTITGRGGFAPGPDESFSSDNTRVDLVKPVTRNSNLQSLTIKQSPTQSTVKKIIPAQGWVFNDKGEVLLTAYDPTANIPQRNSQTTVACPASY</sequence>
<comment type="caution">
    <text evidence="3">The sequence shown here is derived from an EMBL/GenBank/DDBJ whole genome shotgun (WGS) entry which is preliminary data.</text>
</comment>